<evidence type="ECO:0008006" key="4">
    <source>
        <dbReference type="Google" id="ProtNLM"/>
    </source>
</evidence>
<feature type="region of interest" description="Disordered" evidence="1">
    <location>
        <begin position="307"/>
        <end position="351"/>
    </location>
</feature>
<feature type="region of interest" description="Disordered" evidence="1">
    <location>
        <begin position="117"/>
        <end position="162"/>
    </location>
</feature>
<dbReference type="EMBL" id="CP063137">
    <property type="protein sequence ID" value="QOU22960.1"/>
    <property type="molecule type" value="Genomic_DNA"/>
</dbReference>
<evidence type="ECO:0000313" key="3">
    <source>
        <dbReference type="Proteomes" id="UP000663131"/>
    </source>
</evidence>
<gene>
    <name evidence="2" type="ORF">BRETT_003149</name>
</gene>
<dbReference type="SUPFAM" id="SSF47923">
    <property type="entry name" value="Ypt/Rab-GAP domain of gyp1p"/>
    <property type="match status" value="1"/>
</dbReference>
<reference evidence="2" key="2">
    <citation type="journal article" name="BMC Genomics">
        <title>New genome assemblies reveal patterns of domestication and adaptation across Brettanomyces (Dekkera) species.</title>
        <authorList>
            <person name="Roach M.J."/>
            <person name="Borneman A.R."/>
        </authorList>
    </citation>
    <scope>NUCLEOTIDE SEQUENCE</scope>
    <source>
        <strain evidence="2">UCD 2041</strain>
    </source>
</reference>
<dbReference type="GeneID" id="64575073"/>
<dbReference type="OrthoDB" id="27140at2759"/>
<proteinExistence type="predicted"/>
<feature type="compositionally biased region" description="Polar residues" evidence="1">
    <location>
        <begin position="34"/>
        <end position="43"/>
    </location>
</feature>
<feature type="compositionally biased region" description="Basic and acidic residues" evidence="1">
    <location>
        <begin position="140"/>
        <end position="150"/>
    </location>
</feature>
<dbReference type="InterPro" id="IPR035969">
    <property type="entry name" value="Rab-GAP_TBC_sf"/>
</dbReference>
<accession>A0A871RMG4</accession>
<feature type="compositionally biased region" description="Polar residues" evidence="1">
    <location>
        <begin position="151"/>
        <end position="162"/>
    </location>
</feature>
<dbReference type="AlphaFoldDB" id="A0A871RMG4"/>
<dbReference type="KEGG" id="bbrx:BRETT_003149"/>
<dbReference type="Proteomes" id="UP000663131">
    <property type="component" value="Chromosome 9"/>
</dbReference>
<feature type="compositionally biased region" description="Polar residues" evidence="1">
    <location>
        <begin position="1"/>
        <end position="25"/>
    </location>
</feature>
<feature type="compositionally biased region" description="Polar residues" evidence="1">
    <location>
        <begin position="313"/>
        <end position="346"/>
    </location>
</feature>
<feature type="region of interest" description="Disordered" evidence="1">
    <location>
        <begin position="1"/>
        <end position="61"/>
    </location>
</feature>
<dbReference type="Gene3D" id="1.10.472.80">
    <property type="entry name" value="Ypt/Rab-GAP domain of gyp1p, domain 3"/>
    <property type="match status" value="1"/>
</dbReference>
<name>A0A871RMG4_DEKBR</name>
<protein>
    <recommendedName>
        <fullName evidence="4">Oxidant-induced cell-cycle arrest protein 5</fullName>
    </recommendedName>
</protein>
<dbReference type="RefSeq" id="XP_041139453.1">
    <property type="nucleotide sequence ID" value="XM_041281662.1"/>
</dbReference>
<organism evidence="2 3">
    <name type="scientific">Dekkera bruxellensis</name>
    <name type="common">Brettanomyces custersii</name>
    <dbReference type="NCBI Taxonomy" id="5007"/>
    <lineage>
        <taxon>Eukaryota</taxon>
        <taxon>Fungi</taxon>
        <taxon>Dikarya</taxon>
        <taxon>Ascomycota</taxon>
        <taxon>Saccharomycotina</taxon>
        <taxon>Pichiomycetes</taxon>
        <taxon>Pichiales</taxon>
        <taxon>Pichiaceae</taxon>
        <taxon>Brettanomyces</taxon>
    </lineage>
</organism>
<evidence type="ECO:0000256" key="1">
    <source>
        <dbReference type="SAM" id="MobiDB-lite"/>
    </source>
</evidence>
<sequence length="675" mass="77083">MTSLSEQVTLSNVNSSPCTLGQASSPEELDVSPLQKSNSNISSEIDGVPGHRMPKYKGRPPVSEVPELLELCEDLYEQRNISGLAMLARQRGLPPSLRYKIWPVLLKYHPYVQHPYIEPDFDEDDEDNEADEEKEEEEYHSDNKDNKKEGSNQGTNLNGRNVRFDSSSFCLNDSEDESGEKTNTKDTGKSADISKEIDFDMKKYVRNSEKFKSAKMTPEIKELYQLQEKIFSTIKHAILKFLNKWGSILKYSSGLTWIAFGLAEWVPPLIGSEFVLCGRDDIAKNGTKLRNVNDSYFERCESYNKEYSSNSSTMETTPVISGSPRSISSLGNASLTSDGTNSSQISGDVPKDPFRPMSFSEIFERLVLVILHSPDPSERGRPTSTGIEFQGYSQNKNRKSNQKLEELPKFGGTIEDRVSFFFFGMRKLMPELYSYLSDEDCLKGDWILWWLKYCGSKEWSRYDRGRTWDMLLGFRINCHHFERDIPYLNNLTDDQIALLGPDLFWYLNADDSVINNGHQDVSTLSSGKGRRSRGSRKSSSLITLLNQVSVGDNHTATFSTLSLEDRSDRVSERFIQLPFSVIDPHIQIVFISLAFLKSKEFTIMELDQFEIIQLFSRLSSLKTSEIRSFVSAEENANGHKNHYVKKSNRDIENIILEAGELWRKFIYMEMVEENS</sequence>
<reference evidence="2" key="1">
    <citation type="submission" date="2020-10" db="EMBL/GenBank/DDBJ databases">
        <authorList>
            <person name="Palmer J.M."/>
        </authorList>
    </citation>
    <scope>NUCLEOTIDE SEQUENCE</scope>
    <source>
        <strain evidence="2">UCD 2041</strain>
    </source>
</reference>
<feature type="compositionally biased region" description="Acidic residues" evidence="1">
    <location>
        <begin position="119"/>
        <end position="139"/>
    </location>
</feature>
<evidence type="ECO:0000313" key="2">
    <source>
        <dbReference type="EMBL" id="QOU22960.1"/>
    </source>
</evidence>